<evidence type="ECO:0000313" key="1">
    <source>
        <dbReference type="EMBL" id="JAH14643.1"/>
    </source>
</evidence>
<reference evidence="1" key="1">
    <citation type="submission" date="2014-11" db="EMBL/GenBank/DDBJ databases">
        <authorList>
            <person name="Amaro Gonzalez C."/>
        </authorList>
    </citation>
    <scope>NUCLEOTIDE SEQUENCE</scope>
</reference>
<proteinExistence type="predicted"/>
<reference evidence="1" key="2">
    <citation type="journal article" date="2015" name="Fish Shellfish Immunol.">
        <title>Early steps in the European eel (Anguilla anguilla)-Vibrio vulnificus interaction in the gills: Role of the RtxA13 toxin.</title>
        <authorList>
            <person name="Callol A."/>
            <person name="Pajuelo D."/>
            <person name="Ebbesson L."/>
            <person name="Teles M."/>
            <person name="MacKenzie S."/>
            <person name="Amaro C."/>
        </authorList>
    </citation>
    <scope>NUCLEOTIDE SEQUENCE</scope>
</reference>
<dbReference type="AlphaFoldDB" id="A0A0E9QET9"/>
<sequence>MLLVRTARLGRHCMSCSVCLSDGSQTTVYPEDSVSIIDDNLFTSYAADLLFEDNFFDGLC</sequence>
<protein>
    <submittedName>
        <fullName evidence="1">Uncharacterized protein</fullName>
    </submittedName>
</protein>
<dbReference type="EMBL" id="GBXM01093934">
    <property type="protein sequence ID" value="JAH14643.1"/>
    <property type="molecule type" value="Transcribed_RNA"/>
</dbReference>
<accession>A0A0E9QET9</accession>
<name>A0A0E9QET9_ANGAN</name>
<organism evidence="1">
    <name type="scientific">Anguilla anguilla</name>
    <name type="common">European freshwater eel</name>
    <name type="synonym">Muraena anguilla</name>
    <dbReference type="NCBI Taxonomy" id="7936"/>
    <lineage>
        <taxon>Eukaryota</taxon>
        <taxon>Metazoa</taxon>
        <taxon>Chordata</taxon>
        <taxon>Craniata</taxon>
        <taxon>Vertebrata</taxon>
        <taxon>Euteleostomi</taxon>
        <taxon>Actinopterygii</taxon>
        <taxon>Neopterygii</taxon>
        <taxon>Teleostei</taxon>
        <taxon>Anguilliformes</taxon>
        <taxon>Anguillidae</taxon>
        <taxon>Anguilla</taxon>
    </lineage>
</organism>